<sequence length="86" mass="9565">MACVDRHRLCTFWSVIRECETNAVWMLSNCAKSCKICKGRPIGISGGSGKDGTFREEDCTFVTTHEGKACSKLEILKIIILCVTYT</sequence>
<feature type="disulfide bond" evidence="1">
    <location>
        <begin position="3"/>
        <end position="37"/>
    </location>
</feature>
<dbReference type="InterPro" id="IPR003582">
    <property type="entry name" value="ShKT_dom"/>
</dbReference>
<keyword evidence="4" id="KW-1185">Reference proteome</keyword>
<comment type="caution">
    <text evidence="1">Lacks conserved residue(s) required for the propagation of feature annotation.</text>
</comment>
<accession>A0AAD5RD67</accession>
<evidence type="ECO:0000313" key="3">
    <source>
        <dbReference type="EMBL" id="KAJ1374079.1"/>
    </source>
</evidence>
<dbReference type="Proteomes" id="UP001196413">
    <property type="component" value="Unassembled WGS sequence"/>
</dbReference>
<keyword evidence="1" id="KW-1015">Disulfide bond</keyword>
<evidence type="ECO:0000313" key="4">
    <source>
        <dbReference type="Proteomes" id="UP001196413"/>
    </source>
</evidence>
<feature type="domain" description="ShKT" evidence="2">
    <location>
        <begin position="3"/>
        <end position="37"/>
    </location>
</feature>
<comment type="caution">
    <text evidence="3">The sequence shown here is derived from an EMBL/GenBank/DDBJ whole genome shotgun (WGS) entry which is preliminary data.</text>
</comment>
<gene>
    <name evidence="3" type="ORF">KIN20_036672</name>
</gene>
<reference evidence="3" key="1">
    <citation type="submission" date="2021-06" db="EMBL/GenBank/DDBJ databases">
        <title>Parelaphostrongylus tenuis whole genome reference sequence.</title>
        <authorList>
            <person name="Garwood T.J."/>
            <person name="Larsen P.A."/>
            <person name="Fountain-Jones N.M."/>
            <person name="Garbe J.R."/>
            <person name="Macchietto M.G."/>
            <person name="Kania S.A."/>
            <person name="Gerhold R.W."/>
            <person name="Richards J.E."/>
            <person name="Wolf T.M."/>
        </authorList>
    </citation>
    <scope>NUCLEOTIDE SEQUENCE</scope>
    <source>
        <strain evidence="3">MNPRO001-30</strain>
        <tissue evidence="3">Meninges</tissue>
    </source>
</reference>
<dbReference type="AlphaFoldDB" id="A0AAD5RD67"/>
<protein>
    <recommendedName>
        <fullName evidence="2">ShKT domain-containing protein</fullName>
    </recommendedName>
</protein>
<dbReference type="PROSITE" id="PS51670">
    <property type="entry name" value="SHKT"/>
    <property type="match status" value="1"/>
</dbReference>
<evidence type="ECO:0000256" key="1">
    <source>
        <dbReference type="PROSITE-ProRule" id="PRU01005"/>
    </source>
</evidence>
<evidence type="ECO:0000259" key="2">
    <source>
        <dbReference type="PROSITE" id="PS51670"/>
    </source>
</evidence>
<dbReference type="EMBL" id="JAHQIW010007392">
    <property type="protein sequence ID" value="KAJ1374079.1"/>
    <property type="molecule type" value="Genomic_DNA"/>
</dbReference>
<dbReference type="SMART" id="SM00254">
    <property type="entry name" value="ShKT"/>
    <property type="match status" value="1"/>
</dbReference>
<name>A0AAD5RD67_PARTN</name>
<organism evidence="3 4">
    <name type="scientific">Parelaphostrongylus tenuis</name>
    <name type="common">Meningeal worm</name>
    <dbReference type="NCBI Taxonomy" id="148309"/>
    <lineage>
        <taxon>Eukaryota</taxon>
        <taxon>Metazoa</taxon>
        <taxon>Ecdysozoa</taxon>
        <taxon>Nematoda</taxon>
        <taxon>Chromadorea</taxon>
        <taxon>Rhabditida</taxon>
        <taxon>Rhabditina</taxon>
        <taxon>Rhabditomorpha</taxon>
        <taxon>Strongyloidea</taxon>
        <taxon>Metastrongylidae</taxon>
        <taxon>Parelaphostrongylus</taxon>
    </lineage>
</organism>
<dbReference type="Pfam" id="PF01549">
    <property type="entry name" value="ShK"/>
    <property type="match status" value="1"/>
</dbReference>
<proteinExistence type="predicted"/>